<reference evidence="2" key="1">
    <citation type="journal article" date="2023" name="Insect Mol. Biol.">
        <title>Genome sequencing provides insights into the evolution of gene families encoding plant cell wall-degrading enzymes in longhorned beetles.</title>
        <authorList>
            <person name="Shin N.R."/>
            <person name="Okamura Y."/>
            <person name="Kirsch R."/>
            <person name="Pauchet Y."/>
        </authorList>
    </citation>
    <scope>NUCLEOTIDE SEQUENCE</scope>
    <source>
        <strain evidence="2">RBIC_L_NR</strain>
    </source>
</reference>
<evidence type="ECO:0000256" key="1">
    <source>
        <dbReference type="SAM" id="MobiDB-lite"/>
    </source>
</evidence>
<feature type="region of interest" description="Disordered" evidence="1">
    <location>
        <begin position="333"/>
        <end position="356"/>
    </location>
</feature>
<feature type="region of interest" description="Disordered" evidence="1">
    <location>
        <begin position="673"/>
        <end position="702"/>
    </location>
</feature>
<organism evidence="2 3">
    <name type="scientific">Rhamnusium bicolor</name>
    <dbReference type="NCBI Taxonomy" id="1586634"/>
    <lineage>
        <taxon>Eukaryota</taxon>
        <taxon>Metazoa</taxon>
        <taxon>Ecdysozoa</taxon>
        <taxon>Arthropoda</taxon>
        <taxon>Hexapoda</taxon>
        <taxon>Insecta</taxon>
        <taxon>Pterygota</taxon>
        <taxon>Neoptera</taxon>
        <taxon>Endopterygota</taxon>
        <taxon>Coleoptera</taxon>
        <taxon>Polyphaga</taxon>
        <taxon>Cucujiformia</taxon>
        <taxon>Chrysomeloidea</taxon>
        <taxon>Cerambycidae</taxon>
        <taxon>Lepturinae</taxon>
        <taxon>Rhagiini</taxon>
        <taxon>Rhamnusium</taxon>
    </lineage>
</organism>
<feature type="non-terminal residue" evidence="2">
    <location>
        <position position="1"/>
    </location>
</feature>
<feature type="region of interest" description="Disordered" evidence="1">
    <location>
        <begin position="741"/>
        <end position="846"/>
    </location>
</feature>
<dbReference type="PANTHER" id="PTHR47644:SF1">
    <property type="entry name" value="PDZ DOMAIN-CONTAINING PROTEIN"/>
    <property type="match status" value="1"/>
</dbReference>
<feature type="region of interest" description="Disordered" evidence="1">
    <location>
        <begin position="549"/>
        <end position="569"/>
    </location>
</feature>
<dbReference type="AlphaFoldDB" id="A0AAV8ZV00"/>
<feature type="compositionally biased region" description="Polar residues" evidence="1">
    <location>
        <begin position="673"/>
        <end position="695"/>
    </location>
</feature>
<protein>
    <submittedName>
        <fullName evidence="2">Uncharacterized protein</fullName>
    </submittedName>
</protein>
<evidence type="ECO:0000313" key="2">
    <source>
        <dbReference type="EMBL" id="KAJ8971004.1"/>
    </source>
</evidence>
<dbReference type="EMBL" id="JANEYF010000269">
    <property type="protein sequence ID" value="KAJ8971004.1"/>
    <property type="molecule type" value="Genomic_DNA"/>
</dbReference>
<evidence type="ECO:0000313" key="3">
    <source>
        <dbReference type="Proteomes" id="UP001162156"/>
    </source>
</evidence>
<feature type="compositionally biased region" description="Polar residues" evidence="1">
    <location>
        <begin position="339"/>
        <end position="348"/>
    </location>
</feature>
<dbReference type="PANTHER" id="PTHR47644">
    <property type="entry name" value="AGAP008221-PA"/>
    <property type="match status" value="1"/>
</dbReference>
<dbReference type="Proteomes" id="UP001162156">
    <property type="component" value="Unassembled WGS sequence"/>
</dbReference>
<feature type="compositionally biased region" description="Polar residues" evidence="1">
    <location>
        <begin position="751"/>
        <end position="760"/>
    </location>
</feature>
<gene>
    <name evidence="2" type="ORF">NQ314_000921</name>
</gene>
<name>A0AAV8ZV00_9CUCU</name>
<sequence length="919" mass="103035">ADIQHVALSYESEDEIMGRLHNKDRRGTAHYNKQDIREQYCISNRGLGALENDKQSLFGCLSSHHSSPCSNRTSFLTACVRQKVPSDENLYELYKRHPSEYAPYPRRRFKSSYFRRKAHTDPSRYTWMPSDDESIRMEKPRSIIEHTFNAQQITPPSSIVAGKKHVSFARSHTLASFDDAISSLSSSTSQLNRITRSQERLLDVRKNEILPITKQPESENIVIMAPMKTQATQTEICLGRKPVLPSNINLSPRTIHRVKMVSQGAQTNGFILNGRKLIKSFSEAGSKFGFPPRNDDFQPFETILDHEPLQRTQSDEPPRSPFILTTPPPFIVPEPTVHLPQSDTSSLSKSDHESEDSAEIKKEIFIDFKPQTSPMSRKVVKRCLTKTLSDGEILLEQRKTQKIDDSVVPEKSITSFSHENIISEEDQRSFTPYFQKSPIRNEGICKPLEENVYSSVDGGYGQDSVDEEFHENLIYNRIYLSRQDSQENGVAIMVENHLLYEESIVPSVYLLPDDKSSPFASNDSLTNDIRDQSDGIWNESQVTVLQVDSGTDNGTALSSSEMTSVTSPGTANLLTPSSRRKHLLMLQHQQRSSMDTDALDEEFVDQNEIYPRIIVDKPVSKQIEPPFPASRQYLSAPSAVSPMWRKQAQESPIESPLPAVVPDLLLARTDSCKTNTDVSESTTTDDYITANSGTDSSRKSGSLKGIDIYNLQAHLNEGSSFESTKGIDLLGDDMVVPTFSPPVSISDETRASPSTRSLCNTPVPHICTGRSTPSEDTSSSCGSYSVGSTPDLLERSTVPSGSSAKVCPVSEDDRSIHYSSSGYYESPMEDELRQGKQRKIKKTSEGSLYQDPQLTKRHLKRNFSEEKPSSLPGSLSRRRSSKQVNKNSLPENEENKRLRKIERILLEAKTTEYILGEGL</sequence>
<accession>A0AAV8ZV00</accession>
<keyword evidence="3" id="KW-1185">Reference proteome</keyword>
<proteinExistence type="predicted"/>
<feature type="region of interest" description="Disordered" evidence="1">
    <location>
        <begin position="863"/>
        <end position="894"/>
    </location>
</feature>
<feature type="compositionally biased region" description="Low complexity" evidence="1">
    <location>
        <begin position="778"/>
        <end position="788"/>
    </location>
</feature>
<comment type="caution">
    <text evidence="2">The sequence shown here is derived from an EMBL/GenBank/DDBJ whole genome shotgun (WGS) entry which is preliminary data.</text>
</comment>